<dbReference type="InterPro" id="IPR036916">
    <property type="entry name" value="Sda_sf"/>
</dbReference>
<dbReference type="RefSeq" id="WP_209402185.1">
    <property type="nucleotide sequence ID" value="NZ_JAGIYQ010000001.1"/>
</dbReference>
<dbReference type="InterPro" id="IPR015064">
    <property type="entry name" value="Sda"/>
</dbReference>
<sequence length="46" mass="5428">MFRLSDELLLESYVKAVKLQLDHEFILLVENELSRRGLDCYIKISS</sequence>
<accession>A0A940NE05</accession>
<protein>
    <submittedName>
        <fullName evidence="1">Sporulation histidine kinase inhibitor Sda</fullName>
    </submittedName>
</protein>
<dbReference type="EMBL" id="JAGIYQ010000001">
    <property type="protein sequence ID" value="MBP0723759.1"/>
    <property type="molecule type" value="Genomic_DNA"/>
</dbReference>
<name>A0A940NE05_9BACI</name>
<reference evidence="1" key="1">
    <citation type="submission" date="2021-04" db="EMBL/GenBank/DDBJ databases">
        <title>Genome seq and assembly of Bacillus sp.</title>
        <authorList>
            <person name="Chhetri G."/>
        </authorList>
    </citation>
    <scope>NUCLEOTIDE SEQUENCE</scope>
    <source>
        <strain evidence="1">RG28</strain>
    </source>
</reference>
<organism evidence="1 2">
    <name type="scientific">Gottfriedia endophytica</name>
    <dbReference type="NCBI Taxonomy" id="2820819"/>
    <lineage>
        <taxon>Bacteria</taxon>
        <taxon>Bacillati</taxon>
        <taxon>Bacillota</taxon>
        <taxon>Bacilli</taxon>
        <taxon>Bacillales</taxon>
        <taxon>Bacillaceae</taxon>
        <taxon>Gottfriedia</taxon>
    </lineage>
</organism>
<dbReference type="SUPFAM" id="SSF100985">
    <property type="entry name" value="Sporulation inhibitor Sda"/>
    <property type="match status" value="1"/>
</dbReference>
<proteinExistence type="predicted"/>
<evidence type="ECO:0000313" key="1">
    <source>
        <dbReference type="EMBL" id="MBP0723759.1"/>
    </source>
</evidence>
<comment type="caution">
    <text evidence="1">The sequence shown here is derived from an EMBL/GenBank/DDBJ whole genome shotgun (WGS) entry which is preliminary data.</text>
</comment>
<dbReference type="Gene3D" id="1.10.287.1100">
    <property type="entry name" value="Sporulation inhibitor A"/>
    <property type="match status" value="1"/>
</dbReference>
<evidence type="ECO:0000313" key="2">
    <source>
        <dbReference type="Proteomes" id="UP000682134"/>
    </source>
</evidence>
<dbReference type="Proteomes" id="UP000682134">
    <property type="component" value="Unassembled WGS sequence"/>
</dbReference>
<keyword evidence="2" id="KW-1185">Reference proteome</keyword>
<dbReference type="Pfam" id="PF08970">
    <property type="entry name" value="Sda"/>
    <property type="match status" value="1"/>
</dbReference>
<dbReference type="AlphaFoldDB" id="A0A940NE05"/>
<gene>
    <name evidence="1" type="ORF">J5Y03_01015</name>
</gene>